<protein>
    <submittedName>
        <fullName evidence="1">Uncharacterized protein</fullName>
    </submittedName>
</protein>
<sequence length="53" mass="6260">MIHISENLPEGIQCVFAQKDVLVEKWERQMQADDPLAVTGTVFRWRKDLMKEE</sequence>
<dbReference type="EMBL" id="AQFT01000124">
    <property type="protein sequence ID" value="EMZ21939.1"/>
    <property type="molecule type" value="Genomic_DNA"/>
</dbReference>
<dbReference type="PATRIC" id="fig|1235802.3.peg.4262"/>
<dbReference type="Proteomes" id="UP000012589">
    <property type="component" value="Unassembled WGS sequence"/>
</dbReference>
<evidence type="ECO:0000313" key="2">
    <source>
        <dbReference type="Proteomes" id="UP000012589"/>
    </source>
</evidence>
<gene>
    <name evidence="1" type="ORF">C823_04026</name>
</gene>
<dbReference type="AlphaFoldDB" id="N2ABZ2"/>
<comment type="caution">
    <text evidence="1">The sequence shown here is derived from an EMBL/GenBank/DDBJ whole genome shotgun (WGS) entry which is preliminary data.</text>
</comment>
<accession>N2ABZ2</accession>
<reference evidence="1 2" key="1">
    <citation type="journal article" date="2014" name="Genome Announc.">
        <title>Draft genome sequences of the altered schaedler flora, a defined bacterial community from gnotobiotic mice.</title>
        <authorList>
            <person name="Wannemuehler M.J."/>
            <person name="Overstreet A.M."/>
            <person name="Ward D.V."/>
            <person name="Phillips G.J."/>
        </authorList>
    </citation>
    <scope>NUCLEOTIDE SEQUENCE [LARGE SCALE GENOMIC DNA]</scope>
    <source>
        <strain evidence="1 2">ASF492</strain>
    </source>
</reference>
<proteinExistence type="predicted"/>
<dbReference type="HOGENOM" id="CLU_3061655_0_0_9"/>
<name>N2ABZ2_9FIRM</name>
<organism evidence="1 2">
    <name type="scientific">Eubacterium plexicaudatum ASF492</name>
    <dbReference type="NCBI Taxonomy" id="1235802"/>
    <lineage>
        <taxon>Bacteria</taxon>
        <taxon>Bacillati</taxon>
        <taxon>Bacillota</taxon>
        <taxon>Clostridia</taxon>
        <taxon>Eubacteriales</taxon>
        <taxon>Eubacteriaceae</taxon>
        <taxon>Eubacterium</taxon>
    </lineage>
</organism>
<keyword evidence="2" id="KW-1185">Reference proteome</keyword>
<evidence type="ECO:0000313" key="1">
    <source>
        <dbReference type="EMBL" id="EMZ21939.1"/>
    </source>
</evidence>